<dbReference type="HOGENOM" id="CLU_2712624_0_0_2"/>
<proteinExistence type="predicted"/>
<evidence type="ECO:0000313" key="2">
    <source>
        <dbReference type="Proteomes" id="UP000000758"/>
    </source>
</evidence>
<protein>
    <submittedName>
        <fullName evidence="1">Uncharacterized protein</fullName>
    </submittedName>
</protein>
<dbReference type="EMBL" id="DP000238">
    <property type="protein sequence ID" value="ABK77430.1"/>
    <property type="molecule type" value="Genomic_DNA"/>
</dbReference>
<evidence type="ECO:0000313" key="1">
    <source>
        <dbReference type="EMBL" id="ABK77430.1"/>
    </source>
</evidence>
<dbReference type="KEGG" id="csy:CENSYa_0797"/>
<accession>A0RVR3</accession>
<gene>
    <name evidence="1" type="ordered locus">CENSYa_0797</name>
</gene>
<dbReference type="STRING" id="414004.CENSYa_0797"/>
<organism evidence="1 2">
    <name type="scientific">Cenarchaeum symbiosum (strain A)</name>
    <dbReference type="NCBI Taxonomy" id="414004"/>
    <lineage>
        <taxon>Archaea</taxon>
        <taxon>Nitrososphaerota</taxon>
        <taxon>Candidatus Cenarchaeales</taxon>
        <taxon>Candidatus Cenarchaeaceae</taxon>
        <taxon>Candidatus Cenarchaeum</taxon>
    </lineage>
</organism>
<reference evidence="1 2" key="1">
    <citation type="journal article" date="2006" name="Proc. Natl. Acad. Sci. U.S.A.">
        <title>Genomic analysis of the uncultivated marine crenarchaeote Cenarchaeum symbiosum.</title>
        <authorList>
            <person name="Hallam S.J."/>
            <person name="Konstantinidis K.T."/>
            <person name="Putnam N."/>
            <person name="Schleper C."/>
            <person name="Watanabe Y."/>
            <person name="Sugahara J."/>
            <person name="Preston C."/>
            <person name="de la Torre J."/>
            <person name="Richardson P.M."/>
            <person name="DeLong E.F."/>
        </authorList>
    </citation>
    <scope>NUCLEOTIDE SEQUENCE [LARGE SCALE GENOMIC DNA]</scope>
    <source>
        <strain evidence="2">A</strain>
    </source>
</reference>
<name>A0RVR3_CENSY</name>
<dbReference type="AlphaFoldDB" id="A0RVR3"/>
<keyword evidence="2" id="KW-1185">Reference proteome</keyword>
<dbReference type="Proteomes" id="UP000000758">
    <property type="component" value="Chromosome"/>
</dbReference>
<dbReference type="EnsemblBacteria" id="ABK77430">
    <property type="protein sequence ID" value="ABK77430"/>
    <property type="gene ID" value="CENSYa_0797"/>
</dbReference>
<sequence>MPASIPVSLAGPVLISRHEPASWPHRLRTPEPLKVAEKPGCIIFAMGYAALLSLVEHNAFNGMAIMKPREFF</sequence>